<dbReference type="Pfam" id="PF02704">
    <property type="entry name" value="GASA"/>
    <property type="match status" value="1"/>
</dbReference>
<dbReference type="Proteomes" id="UP000264353">
    <property type="component" value="Chromosome A9"/>
</dbReference>
<proteinExistence type="inferred from homology"/>
<feature type="signal peptide" evidence="4">
    <location>
        <begin position="1"/>
        <end position="26"/>
    </location>
</feature>
<dbReference type="AlphaFoldDB" id="A0A397XQI7"/>
<dbReference type="InterPro" id="IPR003854">
    <property type="entry name" value="GASA"/>
</dbReference>
<dbReference type="GO" id="GO:0009740">
    <property type="term" value="P:gibberellic acid mediated signaling pathway"/>
    <property type="evidence" value="ECO:0007669"/>
    <property type="project" value="UniProtKB-KW"/>
</dbReference>
<reference evidence="5 6" key="1">
    <citation type="submission" date="2018-06" db="EMBL/GenBank/DDBJ databases">
        <title>WGS assembly of Brassica rapa FPsc.</title>
        <authorList>
            <person name="Bowman J."/>
            <person name="Kohchi T."/>
            <person name="Yamato K."/>
            <person name="Jenkins J."/>
            <person name="Shu S."/>
            <person name="Ishizaki K."/>
            <person name="Yamaoka S."/>
            <person name="Nishihama R."/>
            <person name="Nakamura Y."/>
            <person name="Berger F."/>
            <person name="Adam C."/>
            <person name="Aki S."/>
            <person name="Althoff F."/>
            <person name="Araki T."/>
            <person name="Arteaga-Vazquez M."/>
            <person name="Balasubrmanian S."/>
            <person name="Bauer D."/>
            <person name="Boehm C."/>
            <person name="Briginshaw L."/>
            <person name="Caballero-Perez J."/>
            <person name="Catarino B."/>
            <person name="Chen F."/>
            <person name="Chiyoda S."/>
            <person name="Chovatia M."/>
            <person name="Davies K."/>
            <person name="Delmans M."/>
            <person name="Demura T."/>
            <person name="Dierschke T."/>
            <person name="Dolan L."/>
            <person name="Dorantes-Acosta A."/>
            <person name="Eklund D."/>
            <person name="Florent S."/>
            <person name="Flores-Sandoval E."/>
            <person name="Fujiyama A."/>
            <person name="Fukuzawa H."/>
            <person name="Galik B."/>
            <person name="Grimanelli D."/>
            <person name="Grimwood J."/>
            <person name="Grossniklaus U."/>
            <person name="Hamada T."/>
            <person name="Haseloff J."/>
            <person name="Hetherington A."/>
            <person name="Higo A."/>
            <person name="Hirakawa Y."/>
            <person name="Hundley H."/>
            <person name="Ikeda Y."/>
            <person name="Inoue K."/>
            <person name="Inoue S."/>
            <person name="Ishida S."/>
            <person name="Jia Q."/>
            <person name="Kakita M."/>
            <person name="Kanazawa T."/>
            <person name="Kawai Y."/>
            <person name="Kawashima T."/>
            <person name="Kennedy M."/>
            <person name="Kinose K."/>
            <person name="Kinoshita T."/>
            <person name="Kohara Y."/>
            <person name="Koide E."/>
            <person name="Komatsu K."/>
            <person name="Kopischke S."/>
            <person name="Kubo M."/>
            <person name="Kyozuka J."/>
            <person name="Lagercrantz U."/>
            <person name="Lin S."/>
            <person name="Lindquist E."/>
            <person name="Lipzen A."/>
            <person name="Lu C."/>
            <person name="Luna E."/>
            <person name="Martienssen R."/>
            <person name="Minamino N."/>
            <person name="Mizutani M."/>
            <person name="Mizutani M."/>
            <person name="Mochizuki N."/>
            <person name="Monte I."/>
            <person name="Mosher R."/>
            <person name="Nagasaki H."/>
            <person name="Nakagami H."/>
            <person name="Naramoto S."/>
            <person name="Nishitani K."/>
            <person name="Ohtani M."/>
            <person name="Okamoto T."/>
            <person name="Okumura M."/>
            <person name="Phillips J."/>
            <person name="Pollak B."/>
            <person name="Reinders A."/>
            <person name="Roevekamp M."/>
            <person name="Sano R."/>
            <person name="Sawa S."/>
            <person name="Schmid M."/>
            <person name="Shirakawa M."/>
            <person name="Solano R."/>
            <person name="Spunde A."/>
            <person name="Suetsugu N."/>
            <person name="Sugano S."/>
            <person name="Sugiyama A."/>
            <person name="Sun R."/>
            <person name="Suzuki Y."/>
            <person name="Takenaka M."/>
            <person name="Takezawa D."/>
            <person name="Tomogane H."/>
            <person name="Tsuzuki M."/>
            <person name="Ueda T."/>
            <person name="Umeda M."/>
            <person name="Ward J."/>
            <person name="Watanabe Y."/>
            <person name="Yazaki K."/>
            <person name="Yokoyama R."/>
            <person name="Yoshitake Y."/>
            <person name="Yotsui I."/>
            <person name="Zachgo S."/>
            <person name="Schmutz J."/>
        </authorList>
    </citation>
    <scope>NUCLEOTIDE SEQUENCE [LARGE SCALE GENOMIC DNA]</scope>
    <source>
        <strain evidence="6">cv. B-3</strain>
    </source>
</reference>
<evidence type="ECO:0000313" key="5">
    <source>
        <dbReference type="EMBL" id="RID43462.1"/>
    </source>
</evidence>
<evidence type="ECO:0000313" key="6">
    <source>
        <dbReference type="Proteomes" id="UP000264353"/>
    </source>
</evidence>
<dbReference type="PANTHER" id="PTHR23201">
    <property type="entry name" value="EXTENSIN, PROLINE-RICH PROTEIN"/>
    <property type="match status" value="1"/>
</dbReference>
<sequence length="175" mass="19394">MSSSNSLLLFFSVLFTLIFSLVPVNSDIEVEKPPQPLHPVAPVGKPSAPPQPAPTVKPPSPPTTPLLPPVMPKENTSYLIHCQFSIGLKMETHEFIESKNLVQEFYTISKIRLKVNEPLLLLIDEQIALSCVMLDVVRIGDRRCKCVPPGTYGNREKCGRCYTNMTTHGGRPKCP</sequence>
<protein>
    <submittedName>
        <fullName evidence="5">Uncharacterized protein</fullName>
    </submittedName>
</protein>
<evidence type="ECO:0000256" key="1">
    <source>
        <dbReference type="ARBA" id="ARBA00010582"/>
    </source>
</evidence>
<organism evidence="5 6">
    <name type="scientific">Brassica campestris</name>
    <name type="common">Field mustard</name>
    <dbReference type="NCBI Taxonomy" id="3711"/>
    <lineage>
        <taxon>Eukaryota</taxon>
        <taxon>Viridiplantae</taxon>
        <taxon>Streptophyta</taxon>
        <taxon>Embryophyta</taxon>
        <taxon>Tracheophyta</taxon>
        <taxon>Spermatophyta</taxon>
        <taxon>Magnoliopsida</taxon>
        <taxon>eudicotyledons</taxon>
        <taxon>Gunneridae</taxon>
        <taxon>Pentapetalae</taxon>
        <taxon>rosids</taxon>
        <taxon>malvids</taxon>
        <taxon>Brassicales</taxon>
        <taxon>Brassicaceae</taxon>
        <taxon>Brassiceae</taxon>
        <taxon>Brassica</taxon>
    </lineage>
</organism>
<feature type="chain" id="PRO_5017216656" evidence="4">
    <location>
        <begin position="27"/>
        <end position="175"/>
    </location>
</feature>
<dbReference type="PANTHER" id="PTHR23201:SF53">
    <property type="entry name" value="GIBBERELLIN-REGULATED PROTEIN 14"/>
    <property type="match status" value="1"/>
</dbReference>
<dbReference type="EMBL" id="CM010636">
    <property type="protein sequence ID" value="RID43462.1"/>
    <property type="molecule type" value="Genomic_DNA"/>
</dbReference>
<gene>
    <name evidence="5" type="ORF">BRARA_I00324</name>
</gene>
<feature type="compositionally biased region" description="Pro residues" evidence="3">
    <location>
        <begin position="47"/>
        <end position="68"/>
    </location>
</feature>
<keyword evidence="4" id="KW-0732">Signal</keyword>
<evidence type="ECO:0000256" key="3">
    <source>
        <dbReference type="SAM" id="MobiDB-lite"/>
    </source>
</evidence>
<name>A0A397XQI7_BRACM</name>
<keyword evidence="2" id="KW-0939">Gibberellin signaling pathway</keyword>
<feature type="region of interest" description="Disordered" evidence="3">
    <location>
        <begin position="33"/>
        <end position="68"/>
    </location>
</feature>
<accession>A0A397XQI7</accession>
<comment type="similarity">
    <text evidence="1">Belongs to the GASA family.</text>
</comment>
<evidence type="ECO:0000256" key="2">
    <source>
        <dbReference type="ARBA" id="ARBA00022941"/>
    </source>
</evidence>
<evidence type="ECO:0000256" key="4">
    <source>
        <dbReference type="SAM" id="SignalP"/>
    </source>
</evidence>